<dbReference type="AlphaFoldDB" id="A0A9W8HE05"/>
<name>A0A9W8HE05_9FUNG</name>
<dbReference type="Gene3D" id="1.25.10.10">
    <property type="entry name" value="Leucine-rich Repeat Variant"/>
    <property type="match status" value="1"/>
</dbReference>
<keyword evidence="3" id="KW-1185">Reference proteome</keyword>
<comment type="caution">
    <text evidence="2">The sequence shown here is derived from an EMBL/GenBank/DDBJ whole genome shotgun (WGS) entry which is preliminary data.</text>
</comment>
<feature type="compositionally biased region" description="Low complexity" evidence="1">
    <location>
        <begin position="298"/>
        <end position="315"/>
    </location>
</feature>
<accession>A0A9W8HE05</accession>
<evidence type="ECO:0000313" key="3">
    <source>
        <dbReference type="Proteomes" id="UP001140217"/>
    </source>
</evidence>
<dbReference type="InterPro" id="IPR011989">
    <property type="entry name" value="ARM-like"/>
</dbReference>
<feature type="region of interest" description="Disordered" evidence="1">
    <location>
        <begin position="643"/>
        <end position="674"/>
    </location>
</feature>
<sequence length="1027" mass="105056">MADPFAAIRRKPAGATYGRRALAARRLAGSEGPSPSRAVAASSSGSSSDSDAGTPQQRRLVAGGQAKRAAVSAMAGLDSAHAVLEATRHSWDLGGPGEPAPARQVRRPAKSGAGATACVGAQRRCPPADNRAAVAQRARPAAAAPAPTPPDATARAPKRSPATDAGGTSQSLPVGLCGAAARPKPARARRTQRPVAATRSGRSSPAGPGSADPESKRLCASQPAPADSDAWDMVDLISSSPIAGRVATFGGGGRRARQRKRDDLPSSSPPSTPGRLVGGSRLPSSAAGSGDESDRARGPGAARAATPPARVAGAPDAESPIGPSAATSRRLQSRAFGQHVVYKYGRTRAGEDDGDDDELALGLARILGAAGPGEAISRPLLACAGEARDGAPDTPTRPGGGRVLQLGGGPADDPPPDQFKRRLGDVVQALGVGGDGHMGAACLQLLEQLGDGRFREELLASRHGLPALLGAMQRARQDALVQSTAMLVIAAAFGRVALVQTLVFERHALETVAEILKAAAAHDVLALRDRGGFATADHRRCAARICALARGLRLVGDSLPISTYSLALSALHAFTRKDDAALLAMAPLLRAEMHESGCLGLVAARSVDSSIPRLARPHGSAAQAASADATSGDAWMEFDLPEERRHVPAAPATASASRSRSDRTRAPPPGSQDKDALAALLREPSSSDPTPALVALELEILQFCATASPESQAEILSLDACVSAPLALLAASQQQAARSPVPAPPPVAALELVVLVLELFVNLSNSSTAFCSRFIACNGLDVVAKNIAVASQALAAGPRAPGAGFSPRRKALADAAGDLRYDILLTTSALLTNIVDSDPSSAVHIAQVRQSQRCRLGPRCFPHCRCADRAPLAALVAGAFAACHAAQSSADASVAAGYLAVLLGFLMRSPEGPCRELIMEHLPGRDPAAVVVEHIERFICVSDAASRRFASLTGGGRLAGGLQHSHNHSQKQGSIAPTATTSALIQMPGAAAKPPASSATLQAIVDMLTHSSTSASAAPRKRGTKDH</sequence>
<protein>
    <recommendedName>
        <fullName evidence="4">Wings apart-like protein C-terminal domain-containing protein</fullName>
    </recommendedName>
</protein>
<feature type="compositionally biased region" description="Low complexity" evidence="1">
    <location>
        <begin position="199"/>
        <end position="211"/>
    </location>
</feature>
<feature type="compositionally biased region" description="Low complexity" evidence="1">
    <location>
        <begin position="648"/>
        <end position="658"/>
    </location>
</feature>
<dbReference type="Proteomes" id="UP001140217">
    <property type="component" value="Unassembled WGS sequence"/>
</dbReference>
<dbReference type="EMBL" id="JANBUL010000093">
    <property type="protein sequence ID" value="KAJ2781763.1"/>
    <property type="molecule type" value="Genomic_DNA"/>
</dbReference>
<reference evidence="2" key="1">
    <citation type="submission" date="2022-07" db="EMBL/GenBank/DDBJ databases">
        <title>Phylogenomic reconstructions and comparative analyses of Kickxellomycotina fungi.</title>
        <authorList>
            <person name="Reynolds N.K."/>
            <person name="Stajich J.E."/>
            <person name="Barry K."/>
            <person name="Grigoriev I.V."/>
            <person name="Crous P."/>
            <person name="Smith M.E."/>
        </authorList>
    </citation>
    <scope>NUCLEOTIDE SEQUENCE</scope>
    <source>
        <strain evidence="2">NBRC 105414</strain>
    </source>
</reference>
<feature type="compositionally biased region" description="Low complexity" evidence="1">
    <location>
        <begin position="26"/>
        <end position="52"/>
    </location>
</feature>
<proteinExistence type="predicted"/>
<organism evidence="2 3">
    <name type="scientific">Coemansia javaensis</name>
    <dbReference type="NCBI Taxonomy" id="2761396"/>
    <lineage>
        <taxon>Eukaryota</taxon>
        <taxon>Fungi</taxon>
        <taxon>Fungi incertae sedis</taxon>
        <taxon>Zoopagomycota</taxon>
        <taxon>Kickxellomycotina</taxon>
        <taxon>Kickxellomycetes</taxon>
        <taxon>Kickxellales</taxon>
        <taxon>Kickxellaceae</taxon>
        <taxon>Coemansia</taxon>
    </lineage>
</organism>
<feature type="region of interest" description="Disordered" evidence="1">
    <location>
        <begin position="88"/>
        <end position="332"/>
    </location>
</feature>
<evidence type="ECO:0008006" key="4">
    <source>
        <dbReference type="Google" id="ProtNLM"/>
    </source>
</evidence>
<evidence type="ECO:0000313" key="2">
    <source>
        <dbReference type="EMBL" id="KAJ2781763.1"/>
    </source>
</evidence>
<feature type="compositionally biased region" description="Gly residues" evidence="1">
    <location>
        <begin position="398"/>
        <end position="410"/>
    </location>
</feature>
<feature type="region of interest" description="Disordered" evidence="1">
    <location>
        <begin position="386"/>
        <end position="415"/>
    </location>
</feature>
<evidence type="ECO:0000256" key="1">
    <source>
        <dbReference type="SAM" id="MobiDB-lite"/>
    </source>
</evidence>
<dbReference type="OrthoDB" id="78088at2759"/>
<gene>
    <name evidence="2" type="ORF">H4R18_002676</name>
</gene>
<feature type="compositionally biased region" description="Low complexity" evidence="1">
    <location>
        <begin position="131"/>
        <end position="155"/>
    </location>
</feature>
<feature type="region of interest" description="Disordered" evidence="1">
    <location>
        <begin position="26"/>
        <end position="73"/>
    </location>
</feature>